<evidence type="ECO:0000256" key="2">
    <source>
        <dbReference type="SAM" id="Phobius"/>
    </source>
</evidence>
<evidence type="ECO:0000256" key="1">
    <source>
        <dbReference type="SAM" id="MobiDB-lite"/>
    </source>
</evidence>
<dbReference type="RefSeq" id="WP_236046216.1">
    <property type="nucleotide sequence ID" value="NZ_JAENHP010000002.1"/>
</dbReference>
<keyword evidence="2" id="KW-0812">Transmembrane</keyword>
<evidence type="ECO:0008006" key="5">
    <source>
        <dbReference type="Google" id="ProtNLM"/>
    </source>
</evidence>
<evidence type="ECO:0000313" key="4">
    <source>
        <dbReference type="Proteomes" id="UP000632138"/>
    </source>
</evidence>
<accession>A0ABS2A7V3</accession>
<organism evidence="3 4">
    <name type="scientific">Paractinoplanes ovalisporus</name>
    <dbReference type="NCBI Taxonomy" id="2810368"/>
    <lineage>
        <taxon>Bacteria</taxon>
        <taxon>Bacillati</taxon>
        <taxon>Actinomycetota</taxon>
        <taxon>Actinomycetes</taxon>
        <taxon>Micromonosporales</taxon>
        <taxon>Micromonosporaceae</taxon>
        <taxon>Paractinoplanes</taxon>
    </lineage>
</organism>
<keyword evidence="2" id="KW-0472">Membrane</keyword>
<gene>
    <name evidence="3" type="ORF">JIG36_10125</name>
</gene>
<dbReference type="Proteomes" id="UP000632138">
    <property type="component" value="Unassembled WGS sequence"/>
</dbReference>
<reference evidence="3 4" key="1">
    <citation type="submission" date="2021-01" db="EMBL/GenBank/DDBJ databases">
        <title>Actinoplanes sp. nov. LDG1-06 isolated from lichen.</title>
        <authorList>
            <person name="Saeng-In P."/>
            <person name="Phongsopitanun W."/>
            <person name="Kanchanasin P."/>
            <person name="Yuki M."/>
            <person name="Kudo T."/>
            <person name="Ohkuma M."/>
            <person name="Tanasupawat S."/>
        </authorList>
    </citation>
    <scope>NUCLEOTIDE SEQUENCE [LARGE SCALE GENOMIC DNA]</scope>
    <source>
        <strain evidence="3 4">LDG1-06</strain>
    </source>
</reference>
<keyword evidence="2" id="KW-1133">Transmembrane helix</keyword>
<name>A0ABS2A7V3_9ACTN</name>
<evidence type="ECO:0000313" key="3">
    <source>
        <dbReference type="EMBL" id="MBM2615912.1"/>
    </source>
</evidence>
<feature type="region of interest" description="Disordered" evidence="1">
    <location>
        <begin position="1"/>
        <end position="28"/>
    </location>
</feature>
<comment type="caution">
    <text evidence="3">The sequence shown here is derived from an EMBL/GenBank/DDBJ whole genome shotgun (WGS) entry which is preliminary data.</text>
</comment>
<keyword evidence="4" id="KW-1185">Reference proteome</keyword>
<dbReference type="EMBL" id="JAENHP010000002">
    <property type="protein sequence ID" value="MBM2615912.1"/>
    <property type="molecule type" value="Genomic_DNA"/>
</dbReference>
<proteinExistence type="predicted"/>
<sequence length="233" mass="24330">MRLTAAEYEDWQADGTGTSSDPAGTGPELTLDEVAAAAGVPQADTDHDDNGTYTTVTVSGGRRTDVVAVGATIPGTAGDHTLTVGVANKGPGTLRYPPFGNNLPRVRVTFPVRTKVVTADQRCTALSIPSEYDCTLRSTTLRAGGRLRFAFTVRTARTARDETGSVRVDMFGSEQSVDRDPRNNEAEIRVTGTGPAVQLPITGTSPASTAAIGILLVLAGFVAVGRARSVRTP</sequence>
<feature type="transmembrane region" description="Helical" evidence="2">
    <location>
        <begin position="207"/>
        <end position="225"/>
    </location>
</feature>
<protein>
    <recommendedName>
        <fullName evidence="5">LPXTG cell wall anchor domain-containing protein</fullName>
    </recommendedName>
</protein>